<name>A0A841TDB5_9BACL</name>
<keyword evidence="2" id="KW-1185">Reference proteome</keyword>
<reference evidence="1 2" key="1">
    <citation type="submission" date="2020-08" db="EMBL/GenBank/DDBJ databases">
        <title>Cohnella phylogeny.</title>
        <authorList>
            <person name="Dunlap C."/>
        </authorList>
    </citation>
    <scope>NUCLEOTIDE SEQUENCE [LARGE SCALE GENOMIC DNA]</scope>
    <source>
        <strain evidence="1 2">DSM 103658</strain>
    </source>
</reference>
<dbReference type="RefSeq" id="WP_185180703.1">
    <property type="nucleotide sequence ID" value="NZ_CBCSEP010000026.1"/>
</dbReference>
<organism evidence="1 2">
    <name type="scientific">Cohnella lubricantis</name>
    <dbReference type="NCBI Taxonomy" id="2163172"/>
    <lineage>
        <taxon>Bacteria</taxon>
        <taxon>Bacillati</taxon>
        <taxon>Bacillota</taxon>
        <taxon>Bacilli</taxon>
        <taxon>Bacillales</taxon>
        <taxon>Paenibacillaceae</taxon>
        <taxon>Cohnella</taxon>
    </lineage>
</organism>
<dbReference type="InterPro" id="IPR046169">
    <property type="entry name" value="DUF6171"/>
</dbReference>
<protein>
    <submittedName>
        <fullName evidence="1">Uncharacterized protein</fullName>
    </submittedName>
</protein>
<sequence>MSTPSSCKGCSADVHVTQEQIENMVRKLARFPDACVTDDVYENRLSACSACPSLQYGTTCAHCGCVVQVRAKFLDRTCPAPGGSRWAG</sequence>
<dbReference type="Proteomes" id="UP000574133">
    <property type="component" value="Unassembled WGS sequence"/>
</dbReference>
<dbReference type="Pfam" id="PF19668">
    <property type="entry name" value="DUF6171"/>
    <property type="match status" value="1"/>
</dbReference>
<proteinExistence type="predicted"/>
<dbReference type="EMBL" id="JACJVN010000083">
    <property type="protein sequence ID" value="MBB6679443.1"/>
    <property type="molecule type" value="Genomic_DNA"/>
</dbReference>
<evidence type="ECO:0000313" key="2">
    <source>
        <dbReference type="Proteomes" id="UP000574133"/>
    </source>
</evidence>
<gene>
    <name evidence="1" type="ORF">H4Q31_19335</name>
</gene>
<comment type="caution">
    <text evidence="1">The sequence shown here is derived from an EMBL/GenBank/DDBJ whole genome shotgun (WGS) entry which is preliminary data.</text>
</comment>
<accession>A0A841TDB5</accession>
<evidence type="ECO:0000313" key="1">
    <source>
        <dbReference type="EMBL" id="MBB6679443.1"/>
    </source>
</evidence>
<dbReference type="AlphaFoldDB" id="A0A841TDB5"/>